<dbReference type="Gene3D" id="1.10.10.10">
    <property type="entry name" value="Winged helix-like DNA-binding domain superfamily/Winged helix DNA-binding domain"/>
    <property type="match status" value="1"/>
</dbReference>
<dbReference type="Gene3D" id="3.40.50.2300">
    <property type="match status" value="1"/>
</dbReference>
<dbReference type="InterPro" id="IPR039420">
    <property type="entry name" value="WalR-like"/>
</dbReference>
<feature type="DNA-binding region" description="OmpR/PhoB-type" evidence="7">
    <location>
        <begin position="122"/>
        <end position="218"/>
    </location>
</feature>
<dbReference type="Pfam" id="PF00486">
    <property type="entry name" value="Trans_reg_C"/>
    <property type="match status" value="1"/>
</dbReference>
<keyword evidence="5" id="KW-0804">Transcription</keyword>
<evidence type="ECO:0000256" key="7">
    <source>
        <dbReference type="PROSITE-ProRule" id="PRU01091"/>
    </source>
</evidence>
<dbReference type="Pfam" id="PF00072">
    <property type="entry name" value="Response_reg"/>
    <property type="match status" value="1"/>
</dbReference>
<dbReference type="PROSITE" id="PS51755">
    <property type="entry name" value="OMPR_PHOB"/>
    <property type="match status" value="1"/>
</dbReference>
<dbReference type="PANTHER" id="PTHR48111">
    <property type="entry name" value="REGULATOR OF RPOS"/>
    <property type="match status" value="1"/>
</dbReference>
<feature type="domain" description="OmpR/PhoB-type" evidence="9">
    <location>
        <begin position="122"/>
        <end position="218"/>
    </location>
</feature>
<dbReference type="RefSeq" id="WP_037327921.1">
    <property type="nucleotide sequence ID" value="NZ_JRMW01000035.1"/>
</dbReference>
<proteinExistence type="predicted"/>
<keyword evidence="2" id="KW-0902">Two-component regulatory system</keyword>
<evidence type="ECO:0000313" key="11">
    <source>
        <dbReference type="Proteomes" id="UP000029579"/>
    </source>
</evidence>
<dbReference type="SUPFAM" id="SSF52172">
    <property type="entry name" value="CheY-like"/>
    <property type="match status" value="1"/>
</dbReference>
<protein>
    <submittedName>
        <fullName evidence="10">ArsR family transcriptional regulator</fullName>
    </submittedName>
</protein>
<keyword evidence="1 6" id="KW-0597">Phosphoprotein</keyword>
<comment type="caution">
    <text evidence="10">The sequence shown here is derived from an EMBL/GenBank/DDBJ whole genome shotgun (WGS) entry which is preliminary data.</text>
</comment>
<dbReference type="InterPro" id="IPR001789">
    <property type="entry name" value="Sig_transdc_resp-reg_receiver"/>
</dbReference>
<dbReference type="SMART" id="SM00448">
    <property type="entry name" value="REC"/>
    <property type="match status" value="1"/>
</dbReference>
<reference evidence="10 11" key="1">
    <citation type="submission" date="2014-07" db="EMBL/GenBank/DDBJ databases">
        <authorList>
            <person name="McCorrison J."/>
            <person name="Sanka R."/>
            <person name="Torralba M."/>
            <person name="Gillis M."/>
            <person name="Haft D.H."/>
            <person name="Methe B."/>
            <person name="Sutton G."/>
            <person name="Nelson K.E."/>
        </authorList>
    </citation>
    <scope>NUCLEOTIDE SEQUENCE [LARGE SCALE GENOMIC DNA]</scope>
    <source>
        <strain evidence="10 11">S7-1-13</strain>
    </source>
</reference>
<dbReference type="SMART" id="SM00862">
    <property type="entry name" value="Trans_reg_C"/>
    <property type="match status" value="1"/>
</dbReference>
<evidence type="ECO:0000259" key="9">
    <source>
        <dbReference type="PROSITE" id="PS51755"/>
    </source>
</evidence>
<keyword evidence="3" id="KW-0805">Transcription regulation</keyword>
<dbReference type="GO" id="GO:0006355">
    <property type="term" value="P:regulation of DNA-templated transcription"/>
    <property type="evidence" value="ECO:0007669"/>
    <property type="project" value="InterPro"/>
</dbReference>
<gene>
    <name evidence="10" type="ORF">HMPREF1630_05860</name>
</gene>
<evidence type="ECO:0000256" key="5">
    <source>
        <dbReference type="ARBA" id="ARBA00023163"/>
    </source>
</evidence>
<dbReference type="PANTHER" id="PTHR48111:SF40">
    <property type="entry name" value="PHOSPHATE REGULON TRANSCRIPTIONAL REGULATORY PROTEIN PHOB"/>
    <property type="match status" value="1"/>
</dbReference>
<evidence type="ECO:0000256" key="4">
    <source>
        <dbReference type="ARBA" id="ARBA00023125"/>
    </source>
</evidence>
<evidence type="ECO:0000256" key="6">
    <source>
        <dbReference type="PROSITE-ProRule" id="PRU00169"/>
    </source>
</evidence>
<feature type="domain" description="Response regulatory" evidence="8">
    <location>
        <begin position="1"/>
        <end position="114"/>
    </location>
</feature>
<dbReference type="FunFam" id="1.10.10.10:FF:000018">
    <property type="entry name" value="DNA-binding response regulator ResD"/>
    <property type="match status" value="1"/>
</dbReference>
<dbReference type="OrthoDB" id="9802426at2"/>
<dbReference type="GO" id="GO:0032993">
    <property type="term" value="C:protein-DNA complex"/>
    <property type="evidence" value="ECO:0007669"/>
    <property type="project" value="TreeGrafter"/>
</dbReference>
<dbReference type="GO" id="GO:0005829">
    <property type="term" value="C:cytosol"/>
    <property type="evidence" value="ECO:0007669"/>
    <property type="project" value="TreeGrafter"/>
</dbReference>
<evidence type="ECO:0000259" key="8">
    <source>
        <dbReference type="PROSITE" id="PS50110"/>
    </source>
</evidence>
<dbReference type="InterPro" id="IPR011006">
    <property type="entry name" value="CheY-like_superfamily"/>
</dbReference>
<evidence type="ECO:0000256" key="2">
    <source>
        <dbReference type="ARBA" id="ARBA00023012"/>
    </source>
</evidence>
<dbReference type="InterPro" id="IPR001867">
    <property type="entry name" value="OmpR/PhoB-type_DNA-bd"/>
</dbReference>
<dbReference type="GO" id="GO:0000976">
    <property type="term" value="F:transcription cis-regulatory region binding"/>
    <property type="evidence" value="ECO:0007669"/>
    <property type="project" value="TreeGrafter"/>
</dbReference>
<feature type="modified residue" description="4-aspartylphosphate" evidence="6">
    <location>
        <position position="50"/>
    </location>
</feature>
<keyword evidence="4 7" id="KW-0238">DNA-binding</keyword>
<dbReference type="AlphaFoldDB" id="A0A095X1N1"/>
<sequence length="219" mass="25163">MIYVVEDDGAIRNLVSYALTEKGYQVKSFEDGRSIVKEIRENPCELLLLDLMLPENDGVTILKELREFSDIPVIILTAKTDEFDKVLGLESGADDYITKPFSILELLSRVKAILRRVNKADCDHLTYKNLSINTKKRTVKVNGEKIDLTYKEFEMLFLFMNNMGNVITREDFLLKIWGYDYQGETRTVDVHIASLRSKLKDVGSYISTVRNLGYKFGEI</sequence>
<evidence type="ECO:0000256" key="3">
    <source>
        <dbReference type="ARBA" id="ARBA00023015"/>
    </source>
</evidence>
<dbReference type="Gene3D" id="6.10.250.690">
    <property type="match status" value="1"/>
</dbReference>
<dbReference type="GO" id="GO:0000156">
    <property type="term" value="F:phosphorelay response regulator activity"/>
    <property type="evidence" value="ECO:0007669"/>
    <property type="project" value="TreeGrafter"/>
</dbReference>
<dbReference type="eggNOG" id="COG0745">
    <property type="taxonomic scope" value="Bacteria"/>
</dbReference>
<dbReference type="PROSITE" id="PS50110">
    <property type="entry name" value="RESPONSE_REGULATORY"/>
    <property type="match status" value="1"/>
</dbReference>
<evidence type="ECO:0000256" key="1">
    <source>
        <dbReference type="ARBA" id="ARBA00022553"/>
    </source>
</evidence>
<organism evidence="10 11">
    <name type="scientific">Anaerococcus lactolyticus S7-1-13</name>
    <dbReference type="NCBI Taxonomy" id="1284686"/>
    <lineage>
        <taxon>Bacteria</taxon>
        <taxon>Bacillati</taxon>
        <taxon>Bacillota</taxon>
        <taxon>Tissierellia</taxon>
        <taxon>Tissierellales</taxon>
        <taxon>Peptoniphilaceae</taxon>
        <taxon>Anaerococcus</taxon>
    </lineage>
</organism>
<dbReference type="Proteomes" id="UP000029579">
    <property type="component" value="Unassembled WGS sequence"/>
</dbReference>
<accession>A0A095X1N1</accession>
<dbReference type="EMBL" id="JRMW01000035">
    <property type="protein sequence ID" value="KGF03965.1"/>
    <property type="molecule type" value="Genomic_DNA"/>
</dbReference>
<name>A0A095X1N1_9FIRM</name>
<dbReference type="InterPro" id="IPR036388">
    <property type="entry name" value="WH-like_DNA-bd_sf"/>
</dbReference>
<evidence type="ECO:0000313" key="10">
    <source>
        <dbReference type="EMBL" id="KGF03965.1"/>
    </source>
</evidence>
<dbReference type="CDD" id="cd00383">
    <property type="entry name" value="trans_reg_C"/>
    <property type="match status" value="1"/>
</dbReference>